<proteinExistence type="predicted"/>
<comment type="caution">
    <text evidence="1">The sequence shown here is derived from an EMBL/GenBank/DDBJ whole genome shotgun (WGS) entry which is preliminary data.</text>
</comment>
<dbReference type="Proteomes" id="UP000485621">
    <property type="component" value="Unassembled WGS sequence"/>
</dbReference>
<name>A0A1V5ZL54_9BACT</name>
<reference evidence="1" key="1">
    <citation type="submission" date="2017-02" db="EMBL/GenBank/DDBJ databases">
        <title>Delving into the versatile metabolic prowess of the omnipresent phylum Bacteroidetes.</title>
        <authorList>
            <person name="Nobu M.K."/>
            <person name="Mei R."/>
            <person name="Narihiro T."/>
            <person name="Kuroda K."/>
            <person name="Liu W.-T."/>
        </authorList>
    </citation>
    <scope>NUCLEOTIDE SEQUENCE</scope>
    <source>
        <strain evidence="1">ADurb.Bin160</strain>
    </source>
</reference>
<evidence type="ECO:0000313" key="1">
    <source>
        <dbReference type="EMBL" id="OQB40782.1"/>
    </source>
</evidence>
<accession>A0A1V5ZL54</accession>
<protein>
    <submittedName>
        <fullName evidence="1">Uncharacterized protein</fullName>
    </submittedName>
</protein>
<sequence>MTKKNKKDFKKTTAQKAIKLPIKKTDKIKTTSKKKKDHTNVTKFLSSTRDLLFQTKEQELKN</sequence>
<gene>
    <name evidence="1" type="ORF">BWY04_01201</name>
</gene>
<dbReference type="EMBL" id="MWDB01000032">
    <property type="protein sequence ID" value="OQB40782.1"/>
    <property type="molecule type" value="Genomic_DNA"/>
</dbReference>
<organism evidence="1">
    <name type="scientific">candidate division CPR1 bacterium ADurb.Bin160</name>
    <dbReference type="NCBI Taxonomy" id="1852826"/>
    <lineage>
        <taxon>Bacteria</taxon>
        <taxon>candidate division CPR1</taxon>
    </lineage>
</organism>
<dbReference type="AlphaFoldDB" id="A0A1V5ZL54"/>